<sequence length="230" mass="24724">MPNQDQNPKAMLDPREPLPPQAQDFARKLNKMLDGHQKDEATVAQQFEGLEGMFDLIAAGLYSLASMLVGEGEDSIRLVETAVANAEVSACSQPEEARLSGRRALVAAALNLIAARNPESLAAPAGLEHADTCIEDDDLDAAGVSREELERMMAGPDRDRMRAWLESLPTPTRTIFVLRAVAGYSTAQTAAALAEFAGPRAAGWKPEAVRELFRQGLCSLASQMVKAGIH</sequence>
<dbReference type="Proteomes" id="UP001059380">
    <property type="component" value="Chromosome"/>
</dbReference>
<dbReference type="SUPFAM" id="SSF88659">
    <property type="entry name" value="Sigma3 and sigma4 domains of RNA polymerase sigma factors"/>
    <property type="match status" value="1"/>
</dbReference>
<proteinExistence type="predicted"/>
<organism evidence="2 3">
    <name type="scientific">Occallatibacter riparius</name>
    <dbReference type="NCBI Taxonomy" id="1002689"/>
    <lineage>
        <taxon>Bacteria</taxon>
        <taxon>Pseudomonadati</taxon>
        <taxon>Acidobacteriota</taxon>
        <taxon>Terriglobia</taxon>
        <taxon>Terriglobales</taxon>
        <taxon>Acidobacteriaceae</taxon>
        <taxon>Occallatibacter</taxon>
    </lineage>
</organism>
<accession>A0A9J7BUZ3</accession>
<dbReference type="InterPro" id="IPR013324">
    <property type="entry name" value="RNA_pol_sigma_r3/r4-like"/>
</dbReference>
<evidence type="ECO:0000256" key="1">
    <source>
        <dbReference type="SAM" id="MobiDB-lite"/>
    </source>
</evidence>
<gene>
    <name evidence="2" type="ORF">MOP44_12310</name>
</gene>
<evidence type="ECO:0000313" key="3">
    <source>
        <dbReference type="Proteomes" id="UP001059380"/>
    </source>
</evidence>
<reference evidence="2" key="1">
    <citation type="submission" date="2021-04" db="EMBL/GenBank/DDBJ databases">
        <title>Phylogenetic analysis of Acidobacteriaceae.</title>
        <authorList>
            <person name="Qiu L."/>
            <person name="Zhang Q."/>
        </authorList>
    </citation>
    <scope>NUCLEOTIDE SEQUENCE</scope>
    <source>
        <strain evidence="2">DSM 25168</strain>
    </source>
</reference>
<dbReference type="KEGG" id="orp:MOP44_12310"/>
<keyword evidence="3" id="KW-1185">Reference proteome</keyword>
<evidence type="ECO:0000313" key="2">
    <source>
        <dbReference type="EMBL" id="UWZ86700.1"/>
    </source>
</evidence>
<dbReference type="InterPro" id="IPR036388">
    <property type="entry name" value="WH-like_DNA-bd_sf"/>
</dbReference>
<protein>
    <submittedName>
        <fullName evidence="2">Uncharacterized protein</fullName>
    </submittedName>
</protein>
<dbReference type="Gene3D" id="1.10.10.10">
    <property type="entry name" value="Winged helix-like DNA-binding domain superfamily/Winged helix DNA-binding domain"/>
    <property type="match status" value="1"/>
</dbReference>
<dbReference type="EMBL" id="CP093313">
    <property type="protein sequence ID" value="UWZ86700.1"/>
    <property type="molecule type" value="Genomic_DNA"/>
</dbReference>
<name>A0A9J7BUZ3_9BACT</name>
<feature type="region of interest" description="Disordered" evidence="1">
    <location>
        <begin position="1"/>
        <end position="20"/>
    </location>
</feature>
<dbReference type="AlphaFoldDB" id="A0A9J7BUZ3"/>
<dbReference type="RefSeq" id="WP_260796337.1">
    <property type="nucleotide sequence ID" value="NZ_CP093313.1"/>
</dbReference>